<feature type="domain" description="C-type lysozyme inhibitor" evidence="6">
    <location>
        <begin position="44"/>
        <end position="93"/>
    </location>
</feature>
<comment type="caution">
    <text evidence="8">The sequence shown here is derived from an EMBL/GenBank/DDBJ whole genome shotgun (WGS) entry which is preliminary data.</text>
</comment>
<sequence length="296" mass="30149">MMIRSAVALMSCALALGACSREAPPEPKGPIQASETRDAAAVGYACESGKTIAVAYPDAQTARLAYDGRDYVLTSSSAASGALYAGQGLEWRTVSREGLEAATLSRPGPGDQAGGAVIERCSRPVSALAPAPTGSDRPVSDLRPCSAADLRLTIEGGDAGAGNRVTTLGLRNAGIEACSLAGYPTVTLADAQDRVLTSVKAVQAPGNYFSKGGGPTPVALPPGGKAWFDLAWNVIPHESEGETVCPDARTLRLTTPADAAVASLSMALTPCGRQIRVSPFRPVSDDAAAPASDPAN</sequence>
<accession>A0ABV2RCQ5</accession>
<dbReference type="EMBL" id="JBEPTF010000003">
    <property type="protein sequence ID" value="MET4684371.1"/>
    <property type="molecule type" value="Genomic_DNA"/>
</dbReference>
<dbReference type="RefSeq" id="WP_354089336.1">
    <property type="nucleotide sequence ID" value="NZ_JBEPTF010000003.1"/>
</dbReference>
<dbReference type="PROSITE" id="PS51257">
    <property type="entry name" value="PROKAR_LIPOPROTEIN"/>
    <property type="match status" value="1"/>
</dbReference>
<evidence type="ECO:0000256" key="3">
    <source>
        <dbReference type="ARBA" id="ARBA00023139"/>
    </source>
</evidence>
<dbReference type="SUPFAM" id="SSF141488">
    <property type="entry name" value="YdhA-like"/>
    <property type="match status" value="1"/>
</dbReference>
<keyword evidence="9" id="KW-1185">Reference proteome</keyword>
<name>A0ABV2RCQ5_9CAUL</name>
<dbReference type="Gene3D" id="2.40.128.200">
    <property type="match status" value="1"/>
</dbReference>
<feature type="signal peptide" evidence="5">
    <location>
        <begin position="1"/>
        <end position="23"/>
    </location>
</feature>
<dbReference type="InterPro" id="IPR036328">
    <property type="entry name" value="MliC_sf"/>
</dbReference>
<dbReference type="InterPro" id="IPR025326">
    <property type="entry name" value="DUF4232"/>
</dbReference>
<keyword evidence="3" id="KW-0564">Palmitate</keyword>
<evidence type="ECO:0000313" key="8">
    <source>
        <dbReference type="EMBL" id="MET4684371.1"/>
    </source>
</evidence>
<evidence type="ECO:0000259" key="7">
    <source>
        <dbReference type="Pfam" id="PF14016"/>
    </source>
</evidence>
<organism evidence="8 9">
    <name type="scientific">Brevundimonas faecalis</name>
    <dbReference type="NCBI Taxonomy" id="947378"/>
    <lineage>
        <taxon>Bacteria</taxon>
        <taxon>Pseudomonadati</taxon>
        <taxon>Pseudomonadota</taxon>
        <taxon>Alphaproteobacteria</taxon>
        <taxon>Caulobacterales</taxon>
        <taxon>Caulobacteraceae</taxon>
        <taxon>Brevundimonas</taxon>
    </lineage>
</organism>
<evidence type="ECO:0000256" key="5">
    <source>
        <dbReference type="SAM" id="SignalP"/>
    </source>
</evidence>
<keyword evidence="1 5" id="KW-0732">Signal</keyword>
<dbReference type="Pfam" id="PF14016">
    <property type="entry name" value="DUF4232"/>
    <property type="match status" value="1"/>
</dbReference>
<evidence type="ECO:0000256" key="4">
    <source>
        <dbReference type="ARBA" id="ARBA00023288"/>
    </source>
</evidence>
<evidence type="ECO:0000256" key="2">
    <source>
        <dbReference type="ARBA" id="ARBA00023136"/>
    </source>
</evidence>
<feature type="domain" description="DUF4232" evidence="7">
    <location>
        <begin position="145"/>
        <end position="280"/>
    </location>
</feature>
<reference evidence="8 9" key="1">
    <citation type="submission" date="2024-06" db="EMBL/GenBank/DDBJ databases">
        <title>Sorghum-associated microbial communities from plants grown in Nebraska, USA.</title>
        <authorList>
            <person name="Schachtman D."/>
        </authorList>
    </citation>
    <scope>NUCLEOTIDE SEQUENCE [LARGE SCALE GENOMIC DNA]</scope>
    <source>
        <strain evidence="8 9">2814</strain>
    </source>
</reference>
<proteinExistence type="predicted"/>
<keyword evidence="2" id="KW-0472">Membrane</keyword>
<gene>
    <name evidence="8" type="ORF">ABIE19_002308</name>
</gene>
<dbReference type="Proteomes" id="UP001549313">
    <property type="component" value="Unassembled WGS sequence"/>
</dbReference>
<evidence type="ECO:0000313" key="9">
    <source>
        <dbReference type="Proteomes" id="UP001549313"/>
    </source>
</evidence>
<keyword evidence="4" id="KW-0449">Lipoprotein</keyword>
<feature type="chain" id="PRO_5045964525" evidence="5">
    <location>
        <begin position="24"/>
        <end position="296"/>
    </location>
</feature>
<dbReference type="InterPro" id="IPR018660">
    <property type="entry name" value="MliC"/>
</dbReference>
<evidence type="ECO:0000256" key="1">
    <source>
        <dbReference type="ARBA" id="ARBA00022729"/>
    </source>
</evidence>
<dbReference type="Pfam" id="PF09864">
    <property type="entry name" value="MliC"/>
    <property type="match status" value="1"/>
</dbReference>
<evidence type="ECO:0000259" key="6">
    <source>
        <dbReference type="Pfam" id="PF09864"/>
    </source>
</evidence>
<protein>
    <submittedName>
        <fullName evidence="8">Membrane-bound inhibitor of C-type lysozyme</fullName>
    </submittedName>
</protein>